<keyword evidence="3 6" id="KW-0812">Transmembrane</keyword>
<sequence>MPIRTLLLTALAPAIWGSSYIVTTTLLPGHSPIVVALLRALPAGLLLLLLVRQLPPLDWLPRLMVLGALNFSLFWVLLFLSAYRLPGGVAATLGAVQPLIVVFLSAVLLKTPIRAAAVAAALLSIAGVALLVLTPAAKLDTLGVLAGLGGAVSMAAGVVLTRKWQPPVPPLTFTAWQLSAGGLLLIPAALWSVQELPVFTAANVLGLAYMSLIGGALTYILWFRGLARIDPSQVSLLGVLSPLSAVILGWLLLGETLTANQMLGALLALFSLWLGQSRLRLRTARSSAPAE</sequence>
<feature type="transmembrane region" description="Helical" evidence="6">
    <location>
        <begin position="116"/>
        <end position="136"/>
    </location>
</feature>
<evidence type="ECO:0000256" key="3">
    <source>
        <dbReference type="ARBA" id="ARBA00022692"/>
    </source>
</evidence>
<dbReference type="PANTHER" id="PTHR32322:SF2">
    <property type="entry name" value="EAMA DOMAIN-CONTAINING PROTEIN"/>
    <property type="match status" value="1"/>
</dbReference>
<feature type="transmembrane region" description="Helical" evidence="6">
    <location>
        <begin position="199"/>
        <end position="222"/>
    </location>
</feature>
<comment type="subcellular location">
    <subcellularLocation>
        <location evidence="1">Membrane</location>
        <topology evidence="1">Multi-pass membrane protein</topology>
    </subcellularLocation>
</comment>
<feature type="transmembrane region" description="Helical" evidence="6">
    <location>
        <begin position="142"/>
        <end position="161"/>
    </location>
</feature>
<accession>A0A0P1HVR5</accession>
<reference evidence="8 9" key="1">
    <citation type="submission" date="2015-09" db="EMBL/GenBank/DDBJ databases">
        <authorList>
            <consortium name="Swine Surveillance"/>
        </authorList>
    </citation>
    <scope>NUCLEOTIDE SEQUENCE [LARGE SCALE GENOMIC DNA]</scope>
    <source>
        <strain evidence="8 9">CECT 8399</strain>
    </source>
</reference>
<evidence type="ECO:0000313" key="8">
    <source>
        <dbReference type="EMBL" id="CUH98731.1"/>
    </source>
</evidence>
<evidence type="ECO:0000256" key="6">
    <source>
        <dbReference type="SAM" id="Phobius"/>
    </source>
</evidence>
<comment type="similarity">
    <text evidence="2">Belongs to the EamA transporter family.</text>
</comment>
<protein>
    <submittedName>
        <fullName evidence="8">Putative amino-acid metabolite efflux pump</fullName>
    </submittedName>
</protein>
<organism evidence="8 9">
    <name type="scientific">Leisingera aquaemixtae</name>
    <dbReference type="NCBI Taxonomy" id="1396826"/>
    <lineage>
        <taxon>Bacteria</taxon>
        <taxon>Pseudomonadati</taxon>
        <taxon>Pseudomonadota</taxon>
        <taxon>Alphaproteobacteria</taxon>
        <taxon>Rhodobacterales</taxon>
        <taxon>Roseobacteraceae</taxon>
        <taxon>Leisingera</taxon>
    </lineage>
</organism>
<dbReference type="AlphaFoldDB" id="A0A0P1HVR5"/>
<feature type="transmembrane region" description="Helical" evidence="6">
    <location>
        <begin position="63"/>
        <end position="83"/>
    </location>
</feature>
<evidence type="ECO:0000313" key="9">
    <source>
        <dbReference type="Proteomes" id="UP000051326"/>
    </source>
</evidence>
<dbReference type="GO" id="GO:0016020">
    <property type="term" value="C:membrane"/>
    <property type="evidence" value="ECO:0007669"/>
    <property type="project" value="UniProtKB-SubCell"/>
</dbReference>
<evidence type="ECO:0000256" key="4">
    <source>
        <dbReference type="ARBA" id="ARBA00022989"/>
    </source>
</evidence>
<evidence type="ECO:0000259" key="7">
    <source>
        <dbReference type="Pfam" id="PF00892"/>
    </source>
</evidence>
<feature type="transmembrane region" description="Helical" evidence="6">
    <location>
        <begin position="33"/>
        <end position="51"/>
    </location>
</feature>
<feature type="domain" description="EamA" evidence="7">
    <location>
        <begin position="6"/>
        <end position="132"/>
    </location>
</feature>
<feature type="transmembrane region" description="Helical" evidence="6">
    <location>
        <begin position="234"/>
        <end position="253"/>
    </location>
</feature>
<dbReference type="InterPro" id="IPR050638">
    <property type="entry name" value="AA-Vitamin_Transporters"/>
</dbReference>
<feature type="transmembrane region" description="Helical" evidence="6">
    <location>
        <begin position="173"/>
        <end position="193"/>
    </location>
</feature>
<dbReference type="PANTHER" id="PTHR32322">
    <property type="entry name" value="INNER MEMBRANE TRANSPORTER"/>
    <property type="match status" value="1"/>
</dbReference>
<feature type="transmembrane region" description="Helical" evidence="6">
    <location>
        <begin position="89"/>
        <end position="109"/>
    </location>
</feature>
<dbReference type="InterPro" id="IPR000620">
    <property type="entry name" value="EamA_dom"/>
</dbReference>
<proteinExistence type="inferred from homology"/>
<dbReference type="InterPro" id="IPR037185">
    <property type="entry name" value="EmrE-like"/>
</dbReference>
<gene>
    <name evidence="8" type="primary">eamA</name>
    <name evidence="8" type="ORF">PHA8399_00846</name>
</gene>
<evidence type="ECO:0000256" key="5">
    <source>
        <dbReference type="ARBA" id="ARBA00023136"/>
    </source>
</evidence>
<feature type="domain" description="EamA" evidence="7">
    <location>
        <begin position="142"/>
        <end position="274"/>
    </location>
</feature>
<dbReference type="RefSeq" id="WP_058284934.1">
    <property type="nucleotide sequence ID" value="NZ_CYSR01000010.1"/>
</dbReference>
<feature type="transmembrane region" description="Helical" evidence="6">
    <location>
        <begin position="259"/>
        <end position="275"/>
    </location>
</feature>
<dbReference type="EMBL" id="CYSR01000010">
    <property type="protein sequence ID" value="CUH98731.1"/>
    <property type="molecule type" value="Genomic_DNA"/>
</dbReference>
<dbReference type="Pfam" id="PF00892">
    <property type="entry name" value="EamA"/>
    <property type="match status" value="2"/>
</dbReference>
<name>A0A0P1HVR5_9RHOB</name>
<keyword evidence="4 6" id="KW-1133">Transmembrane helix</keyword>
<evidence type="ECO:0000256" key="1">
    <source>
        <dbReference type="ARBA" id="ARBA00004141"/>
    </source>
</evidence>
<keyword evidence="5 6" id="KW-0472">Membrane</keyword>
<evidence type="ECO:0000256" key="2">
    <source>
        <dbReference type="ARBA" id="ARBA00007362"/>
    </source>
</evidence>
<dbReference type="Proteomes" id="UP000051326">
    <property type="component" value="Unassembled WGS sequence"/>
</dbReference>
<dbReference type="SUPFAM" id="SSF103481">
    <property type="entry name" value="Multidrug resistance efflux transporter EmrE"/>
    <property type="match status" value="2"/>
</dbReference>